<keyword evidence="4" id="KW-1185">Reference proteome</keyword>
<dbReference type="InterPro" id="IPR036259">
    <property type="entry name" value="MFS_trans_sf"/>
</dbReference>
<feature type="transmembrane region" description="Helical" evidence="1">
    <location>
        <begin position="210"/>
        <end position="233"/>
    </location>
</feature>
<dbReference type="STRING" id="666510.ASAC_0161"/>
<feature type="transmembrane region" description="Helical" evidence="1">
    <location>
        <begin position="245"/>
        <end position="265"/>
    </location>
</feature>
<dbReference type="PANTHER" id="PTHR43129:SF1">
    <property type="entry name" value="FOSMIDOMYCIN RESISTANCE PROTEIN"/>
    <property type="match status" value="1"/>
</dbReference>
<dbReference type="eggNOG" id="arCOG00130">
    <property type="taxonomic scope" value="Archaea"/>
</dbReference>
<keyword evidence="1" id="KW-1133">Transmembrane helix</keyword>
<reference evidence="3 4" key="1">
    <citation type="journal article" date="2010" name="Appl. Environ. Microbiol.">
        <title>The genome sequence of the crenarchaeon Acidilobus saccharovorans supports a new order, Acidilobales, and suggests an important ecological role in terrestrial acidic hot springs.</title>
        <authorList>
            <person name="Mardanov A.V."/>
            <person name="Svetlitchnyi V.A."/>
            <person name="Beletsky A.V."/>
            <person name="Prokofeva M.I."/>
            <person name="Bonch-Osmolovskaya E.A."/>
            <person name="Ravin N.V."/>
            <person name="Skryabin K.G."/>
        </authorList>
    </citation>
    <scope>NUCLEOTIDE SEQUENCE [LARGE SCALE GENOMIC DNA]</scope>
    <source>
        <strain evidence="4">DSM 16705 / JCM 18335 / VKM B-2471 / 345-15</strain>
    </source>
</reference>
<feature type="transmembrane region" description="Helical" evidence="1">
    <location>
        <begin position="137"/>
        <end position="161"/>
    </location>
</feature>
<dbReference type="OrthoDB" id="29061at2157"/>
<dbReference type="EMBL" id="CP001742">
    <property type="protein sequence ID" value="ADL18569.1"/>
    <property type="molecule type" value="Genomic_DNA"/>
</dbReference>
<dbReference type="RefSeq" id="WP_013266081.1">
    <property type="nucleotide sequence ID" value="NC_014374.1"/>
</dbReference>
<keyword evidence="1" id="KW-0472">Membrane</keyword>
<dbReference type="InParanoid" id="D9PZT1"/>
<dbReference type="Proteomes" id="UP000000346">
    <property type="component" value="Chromosome"/>
</dbReference>
<feature type="transmembrane region" description="Helical" evidence="1">
    <location>
        <begin position="39"/>
        <end position="60"/>
    </location>
</feature>
<feature type="transmembrane region" description="Helical" evidence="1">
    <location>
        <begin position="300"/>
        <end position="323"/>
    </location>
</feature>
<accession>D9PZT1</accession>
<protein>
    <submittedName>
        <fullName evidence="3">Transporter</fullName>
    </submittedName>
</protein>
<dbReference type="Pfam" id="PF07690">
    <property type="entry name" value="MFS_1"/>
    <property type="match status" value="1"/>
</dbReference>
<feature type="transmembrane region" description="Helical" evidence="1">
    <location>
        <begin position="7"/>
        <end position="33"/>
    </location>
</feature>
<feature type="transmembrane region" description="Helical" evidence="1">
    <location>
        <begin position="167"/>
        <end position="189"/>
    </location>
</feature>
<dbReference type="GO" id="GO:0005886">
    <property type="term" value="C:plasma membrane"/>
    <property type="evidence" value="ECO:0007669"/>
    <property type="project" value="TreeGrafter"/>
</dbReference>
<gene>
    <name evidence="3" type="ordered locus">ASAC_0161</name>
</gene>
<evidence type="ECO:0000313" key="3">
    <source>
        <dbReference type="EMBL" id="ADL18569.1"/>
    </source>
</evidence>
<dbReference type="InterPro" id="IPR020846">
    <property type="entry name" value="MFS_dom"/>
</dbReference>
<evidence type="ECO:0000256" key="1">
    <source>
        <dbReference type="SAM" id="Phobius"/>
    </source>
</evidence>
<dbReference type="GeneID" id="9498375"/>
<feature type="transmembrane region" description="Helical" evidence="1">
    <location>
        <begin position="72"/>
        <end position="94"/>
    </location>
</feature>
<feature type="domain" description="Major facilitator superfamily (MFS) profile" evidence="2">
    <location>
        <begin position="4"/>
        <end position="396"/>
    </location>
</feature>
<feature type="transmembrane region" description="Helical" evidence="1">
    <location>
        <begin position="372"/>
        <end position="391"/>
    </location>
</feature>
<dbReference type="PROSITE" id="PS50850">
    <property type="entry name" value="MFS"/>
    <property type="match status" value="1"/>
</dbReference>
<dbReference type="GO" id="GO:0022857">
    <property type="term" value="F:transmembrane transporter activity"/>
    <property type="evidence" value="ECO:0007669"/>
    <property type="project" value="InterPro"/>
</dbReference>
<name>D9PZT1_ACIS3</name>
<feature type="transmembrane region" description="Helical" evidence="1">
    <location>
        <begin position="100"/>
        <end position="117"/>
    </location>
</feature>
<proteinExistence type="predicted"/>
<dbReference type="HOGENOM" id="CLU_705185_0_0_2"/>
<organism evidence="3 4">
    <name type="scientific">Acidilobus saccharovorans (strain DSM 16705 / JCM 18335 / VKM B-2471 / 345-15)</name>
    <dbReference type="NCBI Taxonomy" id="666510"/>
    <lineage>
        <taxon>Archaea</taxon>
        <taxon>Thermoproteota</taxon>
        <taxon>Thermoprotei</taxon>
        <taxon>Acidilobales</taxon>
        <taxon>Acidilobaceae</taxon>
        <taxon>Acidilobus</taxon>
    </lineage>
</organism>
<evidence type="ECO:0000259" key="2">
    <source>
        <dbReference type="PROSITE" id="PS50850"/>
    </source>
</evidence>
<dbReference type="InterPro" id="IPR011701">
    <property type="entry name" value="MFS"/>
</dbReference>
<dbReference type="KEGG" id="asc:ASAC_0161"/>
<dbReference type="AlphaFoldDB" id="D9PZT1"/>
<feature type="transmembrane region" description="Helical" evidence="1">
    <location>
        <begin position="335"/>
        <end position="360"/>
    </location>
</feature>
<dbReference type="PANTHER" id="PTHR43129">
    <property type="entry name" value="FOSMIDOMYCIN RESISTANCE PROTEIN"/>
    <property type="match status" value="1"/>
</dbReference>
<dbReference type="Gene3D" id="1.20.1250.20">
    <property type="entry name" value="MFS general substrate transporter like domains"/>
    <property type="match status" value="2"/>
</dbReference>
<evidence type="ECO:0000313" key="4">
    <source>
        <dbReference type="Proteomes" id="UP000000346"/>
    </source>
</evidence>
<keyword evidence="1" id="KW-0812">Transmembrane</keyword>
<sequence length="403" mass="42546">MNIRTRSLLFTSVAHFLNDSFLVTVSILITYYIDMHVSPAFLGGMAALVNVLSGLASPLISNRADRAGSHVTLMTVGFILIGASMASFAGTFVYGGVARLALIGLGSVLLGLGLSFYHPLGGSILQYSYEGQAGRALGINGSAGSVGRAIFPTVMTIAIAYLGGSEALAIIAAYVFILTAIISLGLHGLRMPATKESAARSFSRLSQYSYLLVPLTAIVFIRAIFMTGVMTYVPTYVEHLVRSRILMGVIVTTSYATAIVGQPLFGWMVSRYGGRSVIILTTLASTALYIAFLFTRGPIMITTLLGLYSFFAMSGFPVLLGYVSEVVDRSVRAQANSIVWGIGNTVGGSVGALLGGFILQGDGLLGMTPLEATMWAFAAFAVASSIMLVMLPRGPKAQQARQP</sequence>
<feature type="transmembrane region" description="Helical" evidence="1">
    <location>
        <begin position="277"/>
        <end position="294"/>
    </location>
</feature>
<dbReference type="SUPFAM" id="SSF103473">
    <property type="entry name" value="MFS general substrate transporter"/>
    <property type="match status" value="1"/>
</dbReference>